<dbReference type="AlphaFoldDB" id="A0A3R9P241"/>
<proteinExistence type="inferred from homology"/>
<keyword evidence="5" id="KW-0472">Membrane</keyword>
<comment type="similarity">
    <text evidence="2">Belongs to the BMP lipoprotein family.</text>
</comment>
<evidence type="ECO:0000256" key="4">
    <source>
        <dbReference type="ARBA" id="ARBA00022729"/>
    </source>
</evidence>
<evidence type="ECO:0000256" key="1">
    <source>
        <dbReference type="ARBA" id="ARBA00004193"/>
    </source>
</evidence>
<evidence type="ECO:0000313" key="8">
    <source>
        <dbReference type="EMBL" id="RSL31211.1"/>
    </source>
</evidence>
<dbReference type="PANTHER" id="PTHR34296:SF2">
    <property type="entry name" value="ABC TRANSPORTER GUANOSINE-BINDING PROTEIN NUPN"/>
    <property type="match status" value="1"/>
</dbReference>
<reference evidence="8 9" key="1">
    <citation type="submission" date="2018-10" db="EMBL/GenBank/DDBJ databases">
        <title>Draft genome sequence of Bacillus salarius IM0101, isolated from a hypersaline soil in Inner Mongolia, China.</title>
        <authorList>
            <person name="Yamprayoonswat W."/>
            <person name="Boonvisut S."/>
            <person name="Jumpathong W."/>
            <person name="Sittihan S."/>
            <person name="Ruangsuj P."/>
            <person name="Wanthongcharoen S."/>
            <person name="Thongpramul N."/>
            <person name="Pimmason S."/>
            <person name="Yu B."/>
            <person name="Yasawong M."/>
        </authorList>
    </citation>
    <scope>NUCLEOTIDE SEQUENCE [LARGE SCALE GENOMIC DNA]</scope>
    <source>
        <strain evidence="8 9">IM0101</strain>
    </source>
</reference>
<comment type="caution">
    <text evidence="8">The sequence shown here is derived from an EMBL/GenBank/DDBJ whole genome shotgun (WGS) entry which is preliminary data.</text>
</comment>
<dbReference type="GO" id="GO:0005886">
    <property type="term" value="C:plasma membrane"/>
    <property type="evidence" value="ECO:0007669"/>
    <property type="project" value="UniProtKB-SubCell"/>
</dbReference>
<comment type="subcellular location">
    <subcellularLocation>
        <location evidence="1">Cell membrane</location>
        <topology evidence="1">Lipid-anchor</topology>
    </subcellularLocation>
</comment>
<dbReference type="InterPro" id="IPR028082">
    <property type="entry name" value="Peripla_BP_I"/>
</dbReference>
<evidence type="ECO:0000256" key="5">
    <source>
        <dbReference type="ARBA" id="ARBA00023136"/>
    </source>
</evidence>
<dbReference type="SUPFAM" id="SSF53822">
    <property type="entry name" value="Periplasmic binding protein-like I"/>
    <property type="match status" value="1"/>
</dbReference>
<sequence length="313" mass="34858">MFAFGAVLTLTIINACDSNVSTAPADNKAALLLENTIDDQGWNSKGYEGLLHVQSDIGMDVTYRENVSDAKKVKNTVEELKDEGIELIFGHGRFFADHFMEINENYPNIHFVSFNGDVEGDNITSVHFEGYAMGYFAGRLSSEMSETNTIGVISAQKWQPEAEGFVAGAKDSSDSIRVLNENVYGWNKEEEALHTLDDMTEKQADIIYPTGDGFHVEVINKMKEKDLQAIGYMGDQSDLGEATVLTSTVQHVERVYQKIAKQYKTGELESGNVSYGFEDEAISMGQFSPEVPENFQKQLIEEIDHYKDTGELP</sequence>
<name>A0A3R9P241_9BACI</name>
<keyword evidence="4" id="KW-0732">Signal</keyword>
<dbReference type="PANTHER" id="PTHR34296">
    <property type="entry name" value="TRANSCRIPTIONAL ACTIVATOR PROTEIN MED"/>
    <property type="match status" value="1"/>
</dbReference>
<evidence type="ECO:0000313" key="9">
    <source>
        <dbReference type="Proteomes" id="UP000275076"/>
    </source>
</evidence>
<dbReference type="InterPro" id="IPR003760">
    <property type="entry name" value="PnrA-like"/>
</dbReference>
<evidence type="ECO:0000256" key="2">
    <source>
        <dbReference type="ARBA" id="ARBA00008610"/>
    </source>
</evidence>
<gene>
    <name evidence="8" type="ORF">D7Z54_22145</name>
</gene>
<protein>
    <submittedName>
        <fullName evidence="8">BMP family ABC transporter substrate-binding protein</fullName>
    </submittedName>
</protein>
<evidence type="ECO:0000256" key="3">
    <source>
        <dbReference type="ARBA" id="ARBA00022475"/>
    </source>
</evidence>
<organism evidence="8 9">
    <name type="scientific">Salibacterium salarium</name>
    <dbReference type="NCBI Taxonomy" id="284579"/>
    <lineage>
        <taxon>Bacteria</taxon>
        <taxon>Bacillati</taxon>
        <taxon>Bacillota</taxon>
        <taxon>Bacilli</taxon>
        <taxon>Bacillales</taxon>
        <taxon>Bacillaceae</taxon>
    </lineage>
</organism>
<dbReference type="OrthoDB" id="2556857at2"/>
<keyword evidence="3" id="KW-1003">Cell membrane</keyword>
<dbReference type="Gene3D" id="3.40.50.2300">
    <property type="match status" value="2"/>
</dbReference>
<evidence type="ECO:0000256" key="6">
    <source>
        <dbReference type="ARBA" id="ARBA00023288"/>
    </source>
</evidence>
<keyword evidence="6" id="KW-0449">Lipoprotein</keyword>
<accession>A0A3R9P241</accession>
<dbReference type="Pfam" id="PF02608">
    <property type="entry name" value="Bmp"/>
    <property type="match status" value="1"/>
</dbReference>
<dbReference type="Proteomes" id="UP000275076">
    <property type="component" value="Unassembled WGS sequence"/>
</dbReference>
<keyword evidence="9" id="KW-1185">Reference proteome</keyword>
<feature type="domain" description="ABC transporter substrate-binding protein PnrA-like" evidence="7">
    <location>
        <begin position="28"/>
        <end position="312"/>
    </location>
</feature>
<evidence type="ECO:0000259" key="7">
    <source>
        <dbReference type="Pfam" id="PF02608"/>
    </source>
</evidence>
<dbReference type="InterPro" id="IPR050957">
    <property type="entry name" value="BMP_lipoprotein"/>
</dbReference>
<dbReference type="EMBL" id="RBVX01000027">
    <property type="protein sequence ID" value="RSL31211.1"/>
    <property type="molecule type" value="Genomic_DNA"/>
</dbReference>